<dbReference type="AlphaFoldDB" id="A0A147DUK0"/>
<evidence type="ECO:0000313" key="1">
    <source>
        <dbReference type="EMBL" id="KTR54189.1"/>
    </source>
</evidence>
<accession>A0A147DUK0</accession>
<proteinExistence type="predicted"/>
<dbReference type="Pfam" id="PF13646">
    <property type="entry name" value="HEAT_2"/>
    <property type="match status" value="1"/>
</dbReference>
<dbReference type="STRING" id="465820.NS263_15660"/>
<protein>
    <submittedName>
        <fullName evidence="1">HEAT repeat-containing protein</fullName>
    </submittedName>
</protein>
<dbReference type="PATRIC" id="fig|465820.4.peg.2110"/>
<dbReference type="InterPro" id="IPR016024">
    <property type="entry name" value="ARM-type_fold"/>
</dbReference>
<gene>
    <name evidence="1" type="ORF">NS359_00740</name>
</gene>
<comment type="caution">
    <text evidence="1">The sequence shown here is derived from an EMBL/GenBank/DDBJ whole genome shotgun (WGS) entry which is preliminary data.</text>
</comment>
<reference evidence="1 2" key="1">
    <citation type="journal article" date="2016" name="Front. Microbiol.">
        <title>Genomic Resource of Rice Seed Associated Bacteria.</title>
        <authorList>
            <person name="Midha S."/>
            <person name="Bansal K."/>
            <person name="Sharma S."/>
            <person name="Kumar N."/>
            <person name="Patil P.P."/>
            <person name="Chaudhry V."/>
            <person name="Patil P.B."/>
        </authorList>
    </citation>
    <scope>NUCLEOTIDE SEQUENCE [LARGE SCALE GENOMIC DNA]</scope>
    <source>
        <strain evidence="1 2">NS359</strain>
    </source>
</reference>
<dbReference type="Proteomes" id="UP000072763">
    <property type="component" value="Unassembled WGS sequence"/>
</dbReference>
<evidence type="ECO:0000313" key="2">
    <source>
        <dbReference type="Proteomes" id="UP000072763"/>
    </source>
</evidence>
<dbReference type="InterPro" id="IPR011989">
    <property type="entry name" value="ARM-like"/>
</dbReference>
<name>A0A147DUK0_9MICO</name>
<sequence>MTTLADDLTDPRSSVRLRAVMAAGTDARVEDLEVLVGRCAVEPDLQVREALTWALVRLPAETVVPRLLEELHRPEAQARSQALHTLSKIRDGSVYPEVAERLGDDDPGVRRTAWRAAVLLAPGDEGPALARRLARELGQGDRETRLALSRALVTLGEDVVAPVLTDAAERRGAAVREHVAETERLLADPDAGSALALERARREMALGRGKRASG</sequence>
<dbReference type="OrthoDB" id="9134742at2"/>
<dbReference type="EMBL" id="LDRC01000005">
    <property type="protein sequence ID" value="KTR54189.1"/>
    <property type="molecule type" value="Genomic_DNA"/>
</dbReference>
<dbReference type="RefSeq" id="WP_058748594.1">
    <property type="nucleotide sequence ID" value="NZ_LDRC01000005.1"/>
</dbReference>
<dbReference type="SUPFAM" id="SSF48371">
    <property type="entry name" value="ARM repeat"/>
    <property type="match status" value="1"/>
</dbReference>
<dbReference type="Gene3D" id="1.25.10.10">
    <property type="entry name" value="Leucine-rich Repeat Variant"/>
    <property type="match status" value="1"/>
</dbReference>
<organism evidence="1 2">
    <name type="scientific">Curtobacterium oceanosedimentum</name>
    <dbReference type="NCBI Taxonomy" id="465820"/>
    <lineage>
        <taxon>Bacteria</taxon>
        <taxon>Bacillati</taxon>
        <taxon>Actinomycetota</taxon>
        <taxon>Actinomycetes</taxon>
        <taxon>Micrococcales</taxon>
        <taxon>Microbacteriaceae</taxon>
        <taxon>Curtobacterium</taxon>
    </lineage>
</organism>